<feature type="domain" description="Nudix hydrolase" evidence="2">
    <location>
        <begin position="3"/>
        <end position="132"/>
    </location>
</feature>
<keyword evidence="1" id="KW-0378">Hydrolase</keyword>
<evidence type="ECO:0000256" key="1">
    <source>
        <dbReference type="ARBA" id="ARBA00022801"/>
    </source>
</evidence>
<keyword evidence="4" id="KW-1185">Reference proteome</keyword>
<dbReference type="InterPro" id="IPR051325">
    <property type="entry name" value="Nudix_hydrolase_domain"/>
</dbReference>
<reference evidence="4" key="1">
    <citation type="journal article" date="2019" name="Int. J. Syst. Evol. Microbiol.">
        <title>Halobacteriovorax valvorus sp. nov., a novel prokaryotic predator isolated from coastal seawater of China.</title>
        <authorList>
            <person name="Chen M.-X."/>
        </authorList>
    </citation>
    <scope>NUCLEOTIDE SEQUENCE [LARGE SCALE GENOMIC DNA]</scope>
    <source>
        <strain evidence="4">BL9</strain>
    </source>
</reference>
<dbReference type="RefSeq" id="WP_115362087.1">
    <property type="nucleotide sequence ID" value="NZ_QDKL01000002.1"/>
</dbReference>
<dbReference type="PROSITE" id="PS00893">
    <property type="entry name" value="NUDIX_BOX"/>
    <property type="match status" value="1"/>
</dbReference>
<evidence type="ECO:0000313" key="4">
    <source>
        <dbReference type="Proteomes" id="UP000443582"/>
    </source>
</evidence>
<dbReference type="PROSITE" id="PS51462">
    <property type="entry name" value="NUDIX"/>
    <property type="match status" value="1"/>
</dbReference>
<dbReference type="Pfam" id="PF00293">
    <property type="entry name" value="NUDIX"/>
    <property type="match status" value="1"/>
</dbReference>
<dbReference type="PANTHER" id="PTHR21340">
    <property type="entry name" value="DIADENOSINE 5,5-P1,P4-TETRAPHOSPHATE PYROPHOSPHOHYDROLASE MUTT"/>
    <property type="match status" value="1"/>
</dbReference>
<dbReference type="PANTHER" id="PTHR21340:SF0">
    <property type="entry name" value="BIS(5'-NUCLEOSYL)-TETRAPHOSPHATASE [ASYMMETRICAL]"/>
    <property type="match status" value="1"/>
</dbReference>
<dbReference type="InterPro" id="IPR015797">
    <property type="entry name" value="NUDIX_hydrolase-like_dom_sf"/>
</dbReference>
<dbReference type="SUPFAM" id="SSF55811">
    <property type="entry name" value="Nudix"/>
    <property type="match status" value="1"/>
</dbReference>
<dbReference type="Gene3D" id="3.90.79.10">
    <property type="entry name" value="Nucleoside Triphosphate Pyrophosphohydrolase"/>
    <property type="match status" value="1"/>
</dbReference>
<comment type="caution">
    <text evidence="3">The sequence shown here is derived from an EMBL/GenBank/DDBJ whole genome shotgun (WGS) entry which is preliminary data.</text>
</comment>
<dbReference type="InterPro" id="IPR020084">
    <property type="entry name" value="NUDIX_hydrolase_CS"/>
</dbReference>
<accession>A0ABY0ILA5</accession>
<evidence type="ECO:0000259" key="2">
    <source>
        <dbReference type="PROSITE" id="PS51462"/>
    </source>
</evidence>
<evidence type="ECO:0000313" key="3">
    <source>
        <dbReference type="EMBL" id="RZF22072.1"/>
    </source>
</evidence>
<name>A0ABY0ILA5_9BACT</name>
<dbReference type="Proteomes" id="UP000443582">
    <property type="component" value="Unassembled WGS sequence"/>
</dbReference>
<dbReference type="InterPro" id="IPR000086">
    <property type="entry name" value="NUDIX_hydrolase_dom"/>
</dbReference>
<sequence length="136" mass="15741">MNSLHKKVQIITLHKEKKALLLLEMKADRGFGWQNVTGSVESGEDIFTAAKRELLEETGIEEAELVQLSQEFKFHDRWGKDVIEYCFAALTNKDEITISKEEHQGFKWLPINEVQSKDFKYESNFLAFQEAINCLS</sequence>
<proteinExistence type="predicted"/>
<gene>
    <name evidence="3" type="ORF">DAY19_10345</name>
</gene>
<dbReference type="EMBL" id="QDKL01000002">
    <property type="protein sequence ID" value="RZF22072.1"/>
    <property type="molecule type" value="Genomic_DNA"/>
</dbReference>
<protein>
    <submittedName>
        <fullName evidence="3">NUDIX domain-containing protein</fullName>
    </submittedName>
</protein>
<organism evidence="3 4">
    <name type="scientific">Halobacteriovorax vibrionivorans</name>
    <dbReference type="NCBI Taxonomy" id="2152716"/>
    <lineage>
        <taxon>Bacteria</taxon>
        <taxon>Pseudomonadati</taxon>
        <taxon>Bdellovibrionota</taxon>
        <taxon>Bacteriovoracia</taxon>
        <taxon>Bacteriovoracales</taxon>
        <taxon>Halobacteriovoraceae</taxon>
        <taxon>Halobacteriovorax</taxon>
    </lineage>
</organism>